<dbReference type="WBParaSite" id="OFLC_0000870801-mRNA-1">
    <property type="protein sequence ID" value="OFLC_0000870801-mRNA-1"/>
    <property type="gene ID" value="OFLC_0000870801"/>
</dbReference>
<dbReference type="PANTHER" id="PTHR43319">
    <property type="entry name" value="BETA-LACTAMASE-RELATED"/>
    <property type="match status" value="1"/>
</dbReference>
<dbReference type="Proteomes" id="UP000267606">
    <property type="component" value="Unassembled WGS sequence"/>
</dbReference>
<evidence type="ECO:0000259" key="1">
    <source>
        <dbReference type="Pfam" id="PF00144"/>
    </source>
</evidence>
<evidence type="ECO:0000313" key="4">
    <source>
        <dbReference type="WBParaSite" id="OFLC_0000870801-mRNA-1"/>
    </source>
</evidence>
<evidence type="ECO:0000313" key="2">
    <source>
        <dbReference type="EMBL" id="VDO57012.1"/>
    </source>
</evidence>
<reference evidence="4" key="1">
    <citation type="submission" date="2016-06" db="UniProtKB">
        <authorList>
            <consortium name="WormBaseParasite"/>
        </authorList>
    </citation>
    <scope>IDENTIFICATION</scope>
</reference>
<dbReference type="STRING" id="387005.A0A183HMJ7"/>
<name>A0A183HMJ7_9BILA</name>
<dbReference type="SUPFAM" id="SSF56601">
    <property type="entry name" value="beta-lactamase/transpeptidase-like"/>
    <property type="match status" value="1"/>
</dbReference>
<sequence length="234" mass="27203">KNFVDGWERGGAALTVYFKDQKVLDIWGGYADVQAARKWQLNTITPTFSCLKGVMTLCVALLIERELASYDDLVIKYWPNFGKNGKNNITIQMLFSHTAGLTYLDKPLNLETAINHQVMRKIFENEKPKWLSVQQSGCYGSSFYWLIDQLIRHIDEQKRGVQQYFHDEIASKFEIDYSIGLPSTEEHRVTRMIMPSWSDIISEIYHTPHLISTLLLQFSPFKVHILSKFNFMQI</sequence>
<protein>
    <submittedName>
        <fullName evidence="4">Beta-lactamase domain-containing protein</fullName>
    </submittedName>
</protein>
<feature type="domain" description="Beta-lactamase-related" evidence="1">
    <location>
        <begin position="3"/>
        <end position="193"/>
    </location>
</feature>
<gene>
    <name evidence="2" type="ORF">OFLC_LOCUS8713</name>
</gene>
<dbReference type="InterPro" id="IPR052907">
    <property type="entry name" value="Beta-lactamase/esterase"/>
</dbReference>
<dbReference type="EMBL" id="UZAJ01010076">
    <property type="protein sequence ID" value="VDO57012.1"/>
    <property type="molecule type" value="Genomic_DNA"/>
</dbReference>
<organism evidence="4">
    <name type="scientific">Onchocerca flexuosa</name>
    <dbReference type="NCBI Taxonomy" id="387005"/>
    <lineage>
        <taxon>Eukaryota</taxon>
        <taxon>Metazoa</taxon>
        <taxon>Ecdysozoa</taxon>
        <taxon>Nematoda</taxon>
        <taxon>Chromadorea</taxon>
        <taxon>Rhabditida</taxon>
        <taxon>Spirurina</taxon>
        <taxon>Spiruromorpha</taxon>
        <taxon>Filarioidea</taxon>
        <taxon>Onchocercidae</taxon>
        <taxon>Onchocerca</taxon>
    </lineage>
</organism>
<dbReference type="PANTHER" id="PTHR43319:SF4">
    <property type="entry name" value="BETA-LACTAMASE DOMAIN-CONTAINING PROTEIN 2"/>
    <property type="match status" value="1"/>
</dbReference>
<keyword evidence="3" id="KW-1185">Reference proteome</keyword>
<dbReference type="InterPro" id="IPR012338">
    <property type="entry name" value="Beta-lactam/transpept-like"/>
</dbReference>
<accession>A0A183HMJ7</accession>
<proteinExistence type="predicted"/>
<dbReference type="Gene3D" id="3.40.710.10">
    <property type="entry name" value="DD-peptidase/beta-lactamase superfamily"/>
    <property type="match status" value="1"/>
</dbReference>
<dbReference type="InterPro" id="IPR001466">
    <property type="entry name" value="Beta-lactam-related"/>
</dbReference>
<dbReference type="AlphaFoldDB" id="A0A183HMJ7"/>
<reference evidence="2 3" key="2">
    <citation type="submission" date="2018-11" db="EMBL/GenBank/DDBJ databases">
        <authorList>
            <consortium name="Pathogen Informatics"/>
        </authorList>
    </citation>
    <scope>NUCLEOTIDE SEQUENCE [LARGE SCALE GENOMIC DNA]</scope>
</reference>
<dbReference type="Pfam" id="PF00144">
    <property type="entry name" value="Beta-lactamase"/>
    <property type="match status" value="1"/>
</dbReference>
<evidence type="ECO:0000313" key="3">
    <source>
        <dbReference type="Proteomes" id="UP000267606"/>
    </source>
</evidence>